<feature type="signal peptide" evidence="1">
    <location>
        <begin position="1"/>
        <end position="29"/>
    </location>
</feature>
<feature type="chain" id="PRO_5008672942" description="Squalene cyclase C-terminal domain-containing protein" evidence="1">
    <location>
        <begin position="30"/>
        <end position="739"/>
    </location>
</feature>
<reference evidence="2 3" key="1">
    <citation type="submission" date="2016-05" db="EMBL/GenBank/DDBJ databases">
        <title>Genomic and physiological characterization of Planctopirus sp. isolated from fresh water lake.</title>
        <authorList>
            <person name="Subhash Y."/>
            <person name="Ramana C."/>
        </authorList>
    </citation>
    <scope>NUCLEOTIDE SEQUENCE [LARGE SCALE GENOMIC DNA]</scope>
    <source>
        <strain evidence="2 3">JC280</strain>
    </source>
</reference>
<gene>
    <name evidence="2" type="ORF">A6X21_07740</name>
</gene>
<keyword evidence="1" id="KW-0732">Signal</keyword>
<dbReference type="InterPro" id="IPR011050">
    <property type="entry name" value="Pectin_lyase_fold/virulence"/>
</dbReference>
<keyword evidence="3" id="KW-1185">Reference proteome</keyword>
<evidence type="ECO:0000256" key="1">
    <source>
        <dbReference type="SAM" id="SignalP"/>
    </source>
</evidence>
<protein>
    <recommendedName>
        <fullName evidence="4">Squalene cyclase C-terminal domain-containing protein</fullName>
    </recommendedName>
</protein>
<dbReference type="SUPFAM" id="SSF48239">
    <property type="entry name" value="Terpenoid cyclases/Protein prenyltransferases"/>
    <property type="match status" value="1"/>
</dbReference>
<dbReference type="InterPro" id="IPR008930">
    <property type="entry name" value="Terpenoid_cyclase/PrenylTrfase"/>
</dbReference>
<evidence type="ECO:0000313" key="3">
    <source>
        <dbReference type="Proteomes" id="UP000094828"/>
    </source>
</evidence>
<dbReference type="SUPFAM" id="SSF51126">
    <property type="entry name" value="Pectin lyase-like"/>
    <property type="match status" value="1"/>
</dbReference>
<dbReference type="EMBL" id="LYDR01000127">
    <property type="protein sequence ID" value="ODA29562.1"/>
    <property type="molecule type" value="Genomic_DNA"/>
</dbReference>
<sequence length="739" mass="79404">MRGSLQLLMTGPWFAAVMLCGMLSTSGVAADPAAIEEGRLKGIEYLKSKQEADGSWVYEGHKVGITALCTLALIENGVPLYDPVVDKGYKSVRRGIDGELKQTYDLTLAALLLARVGDRADKALIRTIGARLLAGQLESGGWTYTCPTVDATSLSSTARAPKRKAGMGDNSCTQFGVLGLWVCSRYGVPIDEAMQLVAARFVDSQNEDGGWPYNPKGTKTDSTGAMTSAGLFCLTVARATKIREELQKNASTRNSSTAKGAEKATLLQDPVYAKGFTQVGYYAKGMSPGSARYFMWSIERLGVLLGLERLGDVKWFDQGATALLKAQKPDGSWPDSKESPADTAFAVLFLRKANLGSDISRLLEGEPEQAFCLPGREGLPRFSSLQEALAAAKPGEVIRIDGNGPYRCQNDLFKQDVTITAGFGYTPVLEYGVGYDSTGLRYRPEKDEIARALFTIDGGVVTLEGLRLQMDPPSGSSPIPWKILQVNGGQLRLLNCALSEGTKRGVVAISSKGSAGIVVKNSLLATSATAMQLDVADNQKVTIDNSVIFATKGFEITGQKELSIGIYASALHTVDGFVAEKFSGELSVKALHDVFKCDSLGMSFLGADGSPNGRQWTGRNNVYNVSKWVGFKGKPVVIVKDPPSFSKFFNGGEVDPSKLTIAFLNSRKPGTSVHGLNTQEWDLSEKSELAFSAKKYGILSAITGPGGGFSRFREEIGYNQWQRGETPLSVAELEPLAQN</sequence>
<accession>A0A1C3E8J9</accession>
<dbReference type="OrthoDB" id="231581at2"/>
<dbReference type="Proteomes" id="UP000094828">
    <property type="component" value="Unassembled WGS sequence"/>
</dbReference>
<evidence type="ECO:0000313" key="2">
    <source>
        <dbReference type="EMBL" id="ODA29562.1"/>
    </source>
</evidence>
<comment type="caution">
    <text evidence="2">The sequence shown here is derived from an EMBL/GenBank/DDBJ whole genome shotgun (WGS) entry which is preliminary data.</text>
</comment>
<dbReference type="RefSeq" id="WP_110766469.1">
    <property type="nucleotide sequence ID" value="NZ_LYDR01000127.1"/>
</dbReference>
<dbReference type="STRING" id="1841610.A6X21_07740"/>
<dbReference type="Gene3D" id="1.50.10.20">
    <property type="match status" value="1"/>
</dbReference>
<dbReference type="CDD" id="cd00688">
    <property type="entry name" value="ISOPREN_C2_like"/>
    <property type="match status" value="1"/>
</dbReference>
<proteinExistence type="predicted"/>
<evidence type="ECO:0008006" key="4">
    <source>
        <dbReference type="Google" id="ProtNLM"/>
    </source>
</evidence>
<organism evidence="2 3">
    <name type="scientific">Planctopirus hydrillae</name>
    <dbReference type="NCBI Taxonomy" id="1841610"/>
    <lineage>
        <taxon>Bacteria</taxon>
        <taxon>Pseudomonadati</taxon>
        <taxon>Planctomycetota</taxon>
        <taxon>Planctomycetia</taxon>
        <taxon>Planctomycetales</taxon>
        <taxon>Planctomycetaceae</taxon>
        <taxon>Planctopirus</taxon>
    </lineage>
</organism>
<dbReference type="AlphaFoldDB" id="A0A1C3E8J9"/>
<name>A0A1C3E8J9_9PLAN</name>